<sequence length="493" mass="56407">MLLEQCYGVIYYLNDTEHSRMPPIYHVDNYTGCLQRSSDLYCTVNFNLVSDEPSDLLNLIQEYSEATATHFNYTKLRHGVCVTQNCQRYIRTGVPVRADSLEECLNDTVWKDYKLKTKVESHFCHALADHSLEVDTSDILVAVVLLTILLLNAVGSIYDTKCTSTVKERKDQDKSSKAIKVSAGLVRSHCRSRWWQNLLYINNYFYNTQCIAAAWYLGVDMQMFVLGLVTCMALRSKVNRSATLTMLFFLGITIHAVHIYVRDLDAILILGPDKARTLFESDPSFNETYKMGHANVASYVVGLALGYLVYRLQELDIDVTKYRNYRYLYWALLPLLFVVILSGSVFYRDAPRDPLYIRVLYGALVKPTFGILVAGLICGTIFKLENIYRRVFEWKAWTIPSRLSYCVYVIHLPYLRLFVSLRTSLLTQTMLHQLTLLLCVTVISFATALPLWLLVEAPFVSLARHLGSRKSVKPLEKPDPANGCQKIDCNTYL</sequence>
<reference evidence="4" key="1">
    <citation type="submission" date="2025-08" db="UniProtKB">
        <authorList>
            <consortium name="RefSeq"/>
        </authorList>
    </citation>
    <scope>IDENTIFICATION</scope>
</reference>
<dbReference type="InterPro" id="IPR002656">
    <property type="entry name" value="Acyl_transf_3_dom"/>
</dbReference>
<feature type="transmembrane region" description="Helical" evidence="1">
    <location>
        <begin position="403"/>
        <end position="421"/>
    </location>
</feature>
<feature type="transmembrane region" description="Helical" evidence="1">
    <location>
        <begin position="359"/>
        <end position="382"/>
    </location>
</feature>
<organism evidence="3 4">
    <name type="scientific">Bicyclus anynana</name>
    <name type="common">Squinting bush brown butterfly</name>
    <dbReference type="NCBI Taxonomy" id="110368"/>
    <lineage>
        <taxon>Eukaryota</taxon>
        <taxon>Metazoa</taxon>
        <taxon>Ecdysozoa</taxon>
        <taxon>Arthropoda</taxon>
        <taxon>Hexapoda</taxon>
        <taxon>Insecta</taxon>
        <taxon>Pterygota</taxon>
        <taxon>Neoptera</taxon>
        <taxon>Endopterygota</taxon>
        <taxon>Lepidoptera</taxon>
        <taxon>Glossata</taxon>
        <taxon>Ditrysia</taxon>
        <taxon>Papilionoidea</taxon>
        <taxon>Nymphalidae</taxon>
        <taxon>Satyrinae</taxon>
        <taxon>Satyrini</taxon>
        <taxon>Mycalesina</taxon>
        <taxon>Bicyclus</taxon>
    </lineage>
</organism>
<keyword evidence="1" id="KW-0812">Transmembrane</keyword>
<evidence type="ECO:0000256" key="1">
    <source>
        <dbReference type="SAM" id="Phobius"/>
    </source>
</evidence>
<dbReference type="GeneID" id="112044860"/>
<evidence type="ECO:0000259" key="2">
    <source>
        <dbReference type="Pfam" id="PF01757"/>
    </source>
</evidence>
<evidence type="ECO:0000313" key="4">
    <source>
        <dbReference type="RefSeq" id="XP_052743930.1"/>
    </source>
</evidence>
<gene>
    <name evidence="4" type="primary">LOC112044860</name>
</gene>
<dbReference type="Pfam" id="PF01757">
    <property type="entry name" value="Acyl_transf_3"/>
    <property type="match status" value="1"/>
</dbReference>
<keyword evidence="1" id="KW-0472">Membrane</keyword>
<keyword evidence="3" id="KW-1185">Reference proteome</keyword>
<protein>
    <submittedName>
        <fullName evidence="4">O-acyltransferase like protein-like</fullName>
    </submittedName>
</protein>
<keyword evidence="1" id="KW-1133">Transmembrane helix</keyword>
<evidence type="ECO:0000313" key="3">
    <source>
        <dbReference type="Proteomes" id="UP001652582"/>
    </source>
</evidence>
<dbReference type="InterPro" id="IPR052728">
    <property type="entry name" value="O2_lipid_transport_reg"/>
</dbReference>
<dbReference type="PANTHER" id="PTHR11161">
    <property type="entry name" value="O-ACYLTRANSFERASE"/>
    <property type="match status" value="1"/>
</dbReference>
<feature type="transmembrane region" description="Helical" evidence="1">
    <location>
        <begin position="296"/>
        <end position="315"/>
    </location>
</feature>
<feature type="transmembrane region" description="Helical" evidence="1">
    <location>
        <begin position="139"/>
        <end position="158"/>
    </location>
</feature>
<accession>A0ABM3LXX3</accession>
<proteinExistence type="predicted"/>
<dbReference type="PANTHER" id="PTHR11161:SF12">
    <property type="entry name" value="ACYLTRANSFERASE 3 DOMAIN-CONTAINING PROTEIN-RELATED"/>
    <property type="match status" value="1"/>
</dbReference>
<feature type="transmembrane region" description="Helical" evidence="1">
    <location>
        <begin position="241"/>
        <end position="261"/>
    </location>
</feature>
<feature type="transmembrane region" description="Helical" evidence="1">
    <location>
        <begin position="433"/>
        <end position="455"/>
    </location>
</feature>
<feature type="domain" description="Acyltransferase 3" evidence="2">
    <location>
        <begin position="195"/>
        <end position="447"/>
    </location>
</feature>
<feature type="transmembrane region" description="Helical" evidence="1">
    <location>
        <begin position="327"/>
        <end position="347"/>
    </location>
</feature>
<dbReference type="Proteomes" id="UP001652582">
    <property type="component" value="Chromosome 20"/>
</dbReference>
<name>A0ABM3LXX3_BICAN</name>
<dbReference type="RefSeq" id="XP_052743930.1">
    <property type="nucleotide sequence ID" value="XM_052887970.1"/>
</dbReference>
<feature type="transmembrane region" description="Helical" evidence="1">
    <location>
        <begin position="213"/>
        <end position="234"/>
    </location>
</feature>